<evidence type="ECO:0000256" key="1">
    <source>
        <dbReference type="SAM" id="MobiDB-lite"/>
    </source>
</evidence>
<sequence>MMSSSKGGALFLYAVGRASYRNFSGSPPPRERRQPGISRKRPQNGASSTACDPHAGARIDEEVQPSISEAQPPGGLAASQPDVNHDDEASFNEEMPSTRSAPYVELEDPSSQSATTPLERLSNDQLLVFSVKV</sequence>
<proteinExistence type="predicted"/>
<keyword evidence="3" id="KW-1185">Reference proteome</keyword>
<comment type="caution">
    <text evidence="2">The sequence shown here is derived from an EMBL/GenBank/DDBJ whole genome shotgun (WGS) entry which is preliminary data.</text>
</comment>
<gene>
    <name evidence="2" type="ORF">ANCCAN_21214</name>
</gene>
<dbReference type="Proteomes" id="UP000252519">
    <property type="component" value="Unassembled WGS sequence"/>
</dbReference>
<protein>
    <submittedName>
        <fullName evidence="2">Uncharacterized protein</fullName>
    </submittedName>
</protein>
<reference evidence="2 3" key="1">
    <citation type="submission" date="2014-10" db="EMBL/GenBank/DDBJ databases">
        <title>Draft genome of the hookworm Ancylostoma caninum.</title>
        <authorList>
            <person name="Mitreva M."/>
        </authorList>
    </citation>
    <scope>NUCLEOTIDE SEQUENCE [LARGE SCALE GENOMIC DNA]</scope>
    <source>
        <strain evidence="2 3">Baltimore</strain>
    </source>
</reference>
<organism evidence="2 3">
    <name type="scientific">Ancylostoma caninum</name>
    <name type="common">Dog hookworm</name>
    <dbReference type="NCBI Taxonomy" id="29170"/>
    <lineage>
        <taxon>Eukaryota</taxon>
        <taxon>Metazoa</taxon>
        <taxon>Ecdysozoa</taxon>
        <taxon>Nematoda</taxon>
        <taxon>Chromadorea</taxon>
        <taxon>Rhabditida</taxon>
        <taxon>Rhabditina</taxon>
        <taxon>Rhabditomorpha</taxon>
        <taxon>Strongyloidea</taxon>
        <taxon>Ancylostomatidae</taxon>
        <taxon>Ancylostomatinae</taxon>
        <taxon>Ancylostoma</taxon>
    </lineage>
</organism>
<accession>A0A368FL72</accession>
<feature type="region of interest" description="Disordered" evidence="1">
    <location>
        <begin position="20"/>
        <end position="119"/>
    </location>
</feature>
<evidence type="ECO:0000313" key="2">
    <source>
        <dbReference type="EMBL" id="RCN32971.1"/>
    </source>
</evidence>
<dbReference type="EMBL" id="JOJR01000995">
    <property type="protein sequence ID" value="RCN32971.1"/>
    <property type="molecule type" value="Genomic_DNA"/>
</dbReference>
<name>A0A368FL72_ANCCA</name>
<evidence type="ECO:0000313" key="3">
    <source>
        <dbReference type="Proteomes" id="UP000252519"/>
    </source>
</evidence>
<dbReference type="AlphaFoldDB" id="A0A368FL72"/>